<dbReference type="Proteomes" id="UP000289546">
    <property type="component" value="Unassembled WGS sequence"/>
</dbReference>
<dbReference type="AlphaFoldDB" id="A0A4Q0SCS1"/>
<comment type="caution">
    <text evidence="2">The sequence shown here is derived from an EMBL/GenBank/DDBJ whole genome shotgun (WGS) entry which is preliminary data.</text>
</comment>
<proteinExistence type="predicted"/>
<organism evidence="2 3">
    <name type="scientific">Bradyrhizobium nanningense</name>
    <dbReference type="NCBI Taxonomy" id="1325118"/>
    <lineage>
        <taxon>Bacteria</taxon>
        <taxon>Pseudomonadati</taxon>
        <taxon>Pseudomonadota</taxon>
        <taxon>Alphaproteobacteria</taxon>
        <taxon>Hyphomicrobiales</taxon>
        <taxon>Nitrobacteraceae</taxon>
        <taxon>Bradyrhizobium</taxon>
    </lineage>
</organism>
<keyword evidence="3" id="KW-1185">Reference proteome</keyword>
<reference evidence="2 3" key="1">
    <citation type="submission" date="2015-04" db="EMBL/GenBank/DDBJ databases">
        <title>Comparative genomics of rhizobia nodulating Arachis hypogaea in China.</title>
        <authorList>
            <person name="Li Y."/>
        </authorList>
    </citation>
    <scope>NUCLEOTIDE SEQUENCE [LARGE SCALE GENOMIC DNA]</scope>
    <source>
        <strain evidence="2 3">CCBAU 51757</strain>
    </source>
</reference>
<accession>A0A4Q0SCS1</accession>
<evidence type="ECO:0000313" key="2">
    <source>
        <dbReference type="EMBL" id="RXH36501.1"/>
    </source>
</evidence>
<gene>
    <name evidence="2" type="ORF">XH99_07355</name>
</gene>
<protein>
    <submittedName>
        <fullName evidence="2">Uncharacterized protein</fullName>
    </submittedName>
</protein>
<evidence type="ECO:0000313" key="3">
    <source>
        <dbReference type="Proteomes" id="UP000289546"/>
    </source>
</evidence>
<sequence>MGDRGQADSRTTVLYQRLEVLVAQRAELENLRRQVLTAEERTVSTNRQPILGNTKVGQKGEQKL</sequence>
<evidence type="ECO:0000256" key="1">
    <source>
        <dbReference type="SAM" id="Coils"/>
    </source>
</evidence>
<keyword evidence="1" id="KW-0175">Coiled coil</keyword>
<dbReference type="EMBL" id="LBJQ01000011">
    <property type="protein sequence ID" value="RXH36501.1"/>
    <property type="molecule type" value="Genomic_DNA"/>
</dbReference>
<feature type="coiled-coil region" evidence="1">
    <location>
        <begin position="21"/>
        <end position="48"/>
    </location>
</feature>
<name>A0A4Q0SCS1_9BRAD</name>